<dbReference type="PANTHER" id="PTHR45632">
    <property type="entry name" value="LD33804P"/>
    <property type="match status" value="1"/>
</dbReference>
<sequence>MKQIKIATALIALVGFVMFTACSSSDDDETNQGNWTKVTPFKGVKRSGAFSFTIGTKVFVGTGYDGDDYWNDVYGFDINNGYWESIAEFPGTPRERAVAFSVGGKGYVGLGYNRDADKEELRDFWVYDPTTNTWDSLGLFGGSARYSAVAFSIGNYGYVGTGYDGDNTNSDFWQYDPSSNTWKEIVSYPGDKLESALAFVIDGKAYIGAGWDNGLHNLDFWEFVPGTDGGNPTWTKRSPDDDESDYDEFKLAMYRHDAVAVTVDTKAYIIGGVSSTGATDKTVYVFDATTFDWDDRTSFEGSARSLAVGYVLSDRIFVGTGQNGTSRYDDIWEFKPNEEYDETY</sequence>
<feature type="signal peptide" evidence="1">
    <location>
        <begin position="1"/>
        <end position="23"/>
    </location>
</feature>
<dbReference type="RefSeq" id="WP_377582250.1">
    <property type="nucleotide sequence ID" value="NZ_JBHTKA010000008.1"/>
</dbReference>
<protein>
    <submittedName>
        <fullName evidence="2">Kelch repeat-containing protein</fullName>
    </submittedName>
</protein>
<keyword evidence="1" id="KW-0732">Signal</keyword>
<dbReference type="InterPro" id="IPR006652">
    <property type="entry name" value="Kelch_1"/>
</dbReference>
<dbReference type="Gene3D" id="2.120.10.80">
    <property type="entry name" value="Kelch-type beta propeller"/>
    <property type="match status" value="2"/>
</dbReference>
<evidence type="ECO:0000313" key="2">
    <source>
        <dbReference type="EMBL" id="MFD1001826.1"/>
    </source>
</evidence>
<dbReference type="SUPFAM" id="SSF117281">
    <property type="entry name" value="Kelch motif"/>
    <property type="match status" value="2"/>
</dbReference>
<comment type="caution">
    <text evidence="2">The sequence shown here is derived from an EMBL/GenBank/DDBJ whole genome shotgun (WGS) entry which is preliminary data.</text>
</comment>
<dbReference type="Pfam" id="PF01344">
    <property type="entry name" value="Kelch_1"/>
    <property type="match status" value="2"/>
</dbReference>
<dbReference type="EMBL" id="JBHTKA010000008">
    <property type="protein sequence ID" value="MFD1001826.1"/>
    <property type="molecule type" value="Genomic_DNA"/>
</dbReference>
<proteinExistence type="predicted"/>
<dbReference type="InterPro" id="IPR015915">
    <property type="entry name" value="Kelch-typ_b-propeller"/>
</dbReference>
<organism evidence="2 3">
    <name type="scientific">Ohtaekwangia kribbensis</name>
    <dbReference type="NCBI Taxonomy" id="688913"/>
    <lineage>
        <taxon>Bacteria</taxon>
        <taxon>Pseudomonadati</taxon>
        <taxon>Bacteroidota</taxon>
        <taxon>Cytophagia</taxon>
        <taxon>Cytophagales</taxon>
        <taxon>Fulvivirgaceae</taxon>
        <taxon>Ohtaekwangia</taxon>
    </lineage>
</organism>
<dbReference type="PROSITE" id="PS51257">
    <property type="entry name" value="PROKAR_LIPOPROTEIN"/>
    <property type="match status" value="1"/>
</dbReference>
<gene>
    <name evidence="2" type="ORF">ACFQ21_21050</name>
</gene>
<dbReference type="Proteomes" id="UP001597112">
    <property type="component" value="Unassembled WGS sequence"/>
</dbReference>
<evidence type="ECO:0000256" key="1">
    <source>
        <dbReference type="SAM" id="SignalP"/>
    </source>
</evidence>
<evidence type="ECO:0000313" key="3">
    <source>
        <dbReference type="Proteomes" id="UP001597112"/>
    </source>
</evidence>
<keyword evidence="3" id="KW-1185">Reference proteome</keyword>
<accession>A0ABW3K8B2</accession>
<reference evidence="3" key="1">
    <citation type="journal article" date="2019" name="Int. J. Syst. Evol. Microbiol.">
        <title>The Global Catalogue of Microorganisms (GCM) 10K type strain sequencing project: providing services to taxonomists for standard genome sequencing and annotation.</title>
        <authorList>
            <consortium name="The Broad Institute Genomics Platform"/>
            <consortium name="The Broad Institute Genome Sequencing Center for Infectious Disease"/>
            <person name="Wu L."/>
            <person name="Ma J."/>
        </authorList>
    </citation>
    <scope>NUCLEOTIDE SEQUENCE [LARGE SCALE GENOMIC DNA]</scope>
    <source>
        <strain evidence="3">CCUG 58938</strain>
    </source>
</reference>
<name>A0ABW3K8B2_9BACT</name>
<feature type="chain" id="PRO_5046047074" evidence="1">
    <location>
        <begin position="24"/>
        <end position="344"/>
    </location>
</feature>